<evidence type="ECO:0000256" key="8">
    <source>
        <dbReference type="PROSITE-ProRule" id="PRU00108"/>
    </source>
</evidence>
<evidence type="ECO:0000256" key="9">
    <source>
        <dbReference type="RuleBase" id="RU000682"/>
    </source>
</evidence>
<evidence type="ECO:0000256" key="4">
    <source>
        <dbReference type="ARBA" id="ARBA00023125"/>
    </source>
</evidence>
<dbReference type="AlphaFoldDB" id="A0A7K5KFG2"/>
<reference evidence="12 13" key="1">
    <citation type="submission" date="2019-09" db="EMBL/GenBank/DDBJ databases">
        <title>Bird 10,000 Genomes (B10K) Project - Family phase.</title>
        <authorList>
            <person name="Zhang G."/>
        </authorList>
    </citation>
    <scope>NUCLEOTIDE SEQUENCE [LARGE SCALE GENOMIC DNA]</scope>
    <source>
        <strain evidence="12">B10K-DU-003-16</strain>
        <tissue evidence="12">Mixed tissue sample</tissue>
    </source>
</reference>
<feature type="DNA-binding region" description="Homeobox" evidence="8">
    <location>
        <begin position="217"/>
        <end position="276"/>
    </location>
</feature>
<gene>
    <name evidence="12" type="primary">Hoxb1</name>
    <name evidence="12" type="ORF">MIOMAC_R00760</name>
</gene>
<comment type="subcellular location">
    <subcellularLocation>
        <location evidence="1 8 9">Nucleus</location>
    </subcellularLocation>
</comment>
<dbReference type="GO" id="GO:0005634">
    <property type="term" value="C:nucleus"/>
    <property type="evidence" value="ECO:0007669"/>
    <property type="project" value="UniProtKB-SubCell"/>
</dbReference>
<evidence type="ECO:0000256" key="1">
    <source>
        <dbReference type="ARBA" id="ARBA00004123"/>
    </source>
</evidence>
<dbReference type="PROSITE" id="PS00027">
    <property type="entry name" value="HOMEOBOX_1"/>
    <property type="match status" value="1"/>
</dbReference>
<evidence type="ECO:0000256" key="5">
    <source>
        <dbReference type="ARBA" id="ARBA00023155"/>
    </source>
</evidence>
<organism evidence="12 13">
    <name type="scientific">Mionectes macconnelli</name>
    <name type="common">McConnell's flycatcher</name>
    <dbReference type="NCBI Taxonomy" id="254557"/>
    <lineage>
        <taxon>Eukaryota</taxon>
        <taxon>Metazoa</taxon>
        <taxon>Chordata</taxon>
        <taxon>Craniata</taxon>
        <taxon>Vertebrata</taxon>
        <taxon>Euteleostomi</taxon>
        <taxon>Archelosauria</taxon>
        <taxon>Archosauria</taxon>
        <taxon>Dinosauria</taxon>
        <taxon>Saurischia</taxon>
        <taxon>Theropoda</taxon>
        <taxon>Coelurosauria</taxon>
        <taxon>Aves</taxon>
        <taxon>Neognathae</taxon>
        <taxon>Neoaves</taxon>
        <taxon>Telluraves</taxon>
        <taxon>Australaves</taxon>
        <taxon>Passeriformes</taxon>
        <taxon>Tyrannidae</taxon>
        <taxon>Mionectes</taxon>
    </lineage>
</organism>
<evidence type="ECO:0000313" key="13">
    <source>
        <dbReference type="Proteomes" id="UP000525714"/>
    </source>
</evidence>
<dbReference type="SUPFAM" id="SSF46689">
    <property type="entry name" value="Homeodomain-like"/>
    <property type="match status" value="1"/>
</dbReference>
<name>A0A7K5KFG2_9TYRA</name>
<dbReference type="Gene3D" id="1.10.10.60">
    <property type="entry name" value="Homeodomain-like"/>
    <property type="match status" value="1"/>
</dbReference>
<dbReference type="Pfam" id="PF00046">
    <property type="entry name" value="Homeodomain"/>
    <property type="match status" value="1"/>
</dbReference>
<dbReference type="InterPro" id="IPR001356">
    <property type="entry name" value="HD"/>
</dbReference>
<keyword evidence="7 8" id="KW-0539">Nucleus</keyword>
<proteinExistence type="predicted"/>
<feature type="compositionally biased region" description="Low complexity" evidence="10">
    <location>
        <begin position="28"/>
        <end position="41"/>
    </location>
</feature>
<keyword evidence="13" id="KW-1185">Reference proteome</keyword>
<evidence type="ECO:0000259" key="11">
    <source>
        <dbReference type="PROSITE" id="PS50071"/>
    </source>
</evidence>
<dbReference type="GO" id="GO:0000978">
    <property type="term" value="F:RNA polymerase II cis-regulatory region sequence-specific DNA binding"/>
    <property type="evidence" value="ECO:0007669"/>
    <property type="project" value="TreeGrafter"/>
</dbReference>
<accession>A0A7K5KFG2</accession>
<feature type="non-terminal residue" evidence="12">
    <location>
        <position position="1"/>
    </location>
</feature>
<evidence type="ECO:0000256" key="2">
    <source>
        <dbReference type="ARBA" id="ARBA00022473"/>
    </source>
</evidence>
<dbReference type="InterPro" id="IPR009057">
    <property type="entry name" value="Homeodomain-like_sf"/>
</dbReference>
<dbReference type="PANTHER" id="PTHR45946">
    <property type="entry name" value="HOMEOBOX PROTEIN ROUGH-RELATED"/>
    <property type="match status" value="1"/>
</dbReference>
<keyword evidence="4 8" id="KW-0238">DNA-binding</keyword>
<feature type="domain" description="Homeobox" evidence="11">
    <location>
        <begin position="215"/>
        <end position="275"/>
    </location>
</feature>
<dbReference type="PRINTS" id="PR00024">
    <property type="entry name" value="HOMEOBOX"/>
</dbReference>
<keyword evidence="3" id="KW-0805">Transcription regulation</keyword>
<dbReference type="PROSITE" id="PS50071">
    <property type="entry name" value="HOMEOBOX_2"/>
    <property type="match status" value="1"/>
</dbReference>
<feature type="compositionally biased region" description="Low complexity" evidence="10">
    <location>
        <begin position="72"/>
        <end position="91"/>
    </location>
</feature>
<feature type="region of interest" description="Disordered" evidence="10">
    <location>
        <begin position="28"/>
        <end position="96"/>
    </location>
</feature>
<evidence type="ECO:0000256" key="3">
    <source>
        <dbReference type="ARBA" id="ARBA00023015"/>
    </source>
</evidence>
<dbReference type="Proteomes" id="UP000525714">
    <property type="component" value="Unassembled WGS sequence"/>
</dbReference>
<dbReference type="InterPro" id="IPR046327">
    <property type="entry name" value="HXA1/B1/D1"/>
</dbReference>
<evidence type="ECO:0000256" key="10">
    <source>
        <dbReference type="SAM" id="MobiDB-lite"/>
    </source>
</evidence>
<dbReference type="InterPro" id="IPR017970">
    <property type="entry name" value="Homeobox_CS"/>
</dbReference>
<feature type="compositionally biased region" description="Low complexity" evidence="10">
    <location>
        <begin position="303"/>
        <end position="313"/>
    </location>
</feature>
<evidence type="ECO:0000256" key="6">
    <source>
        <dbReference type="ARBA" id="ARBA00023163"/>
    </source>
</evidence>
<dbReference type="CDD" id="cd00086">
    <property type="entry name" value="homeodomain"/>
    <property type="match status" value="1"/>
</dbReference>
<dbReference type="InterPro" id="IPR020479">
    <property type="entry name" value="HD_metazoa"/>
</dbReference>
<keyword evidence="6" id="KW-0804">Transcription</keyword>
<dbReference type="PANTHER" id="PTHR45946:SF5">
    <property type="entry name" value="HOMEOBOX PROTEIN HOX-B1"/>
    <property type="match status" value="1"/>
</dbReference>
<keyword evidence="2" id="KW-0217">Developmental protein</keyword>
<protein>
    <submittedName>
        <fullName evidence="12">HXB1 protein</fullName>
    </submittedName>
</protein>
<sequence>MDNTRMNSFLEYAICNRGTGAYHHLEPSSPSFPSCSGSPASDTLNGDGRFGSGGSAAAAAHLPQQTPGYHHPPSSGRPGPFAGAAPASGYPAQGGGPGYGHHQLYLGQQDADGLYFQAAGYPSSAAPNLSSLAESYCGAVAAAGQYQQHHLYGQEQPSYLPSVYSNLSPSLNEEQDPPCPSEPCPGASAAQTFDWMRVKRNPPKTAKVSEYGLLGQPNAIRTNFTTKQLTELEKEFHFNKYLTRARRVEIAATLELNETQVKIWFQNRRMKQKKREKEGLAPAAASRSAKEAAEASDQSNCTSPEASPSSVSS</sequence>
<dbReference type="SMART" id="SM00389">
    <property type="entry name" value="HOX"/>
    <property type="match status" value="1"/>
</dbReference>
<evidence type="ECO:0000313" key="12">
    <source>
        <dbReference type="EMBL" id="NWT04872.1"/>
    </source>
</evidence>
<dbReference type="GO" id="GO:0000981">
    <property type="term" value="F:DNA-binding transcription factor activity, RNA polymerase II-specific"/>
    <property type="evidence" value="ECO:0007669"/>
    <property type="project" value="InterPro"/>
</dbReference>
<dbReference type="EMBL" id="VYZC01000738">
    <property type="protein sequence ID" value="NWT04872.1"/>
    <property type="molecule type" value="Genomic_DNA"/>
</dbReference>
<comment type="caution">
    <text evidence="12">The sequence shown here is derived from an EMBL/GenBank/DDBJ whole genome shotgun (WGS) entry which is preliminary data.</text>
</comment>
<evidence type="ECO:0000256" key="7">
    <source>
        <dbReference type="ARBA" id="ARBA00023242"/>
    </source>
</evidence>
<feature type="region of interest" description="Disordered" evidence="10">
    <location>
        <begin position="269"/>
        <end position="313"/>
    </location>
</feature>
<dbReference type="FunFam" id="1.10.10.60:FF:000113">
    <property type="entry name" value="homeobox protein Hox-B1"/>
    <property type="match status" value="1"/>
</dbReference>
<keyword evidence="5 8" id="KW-0371">Homeobox</keyword>
<feature type="non-terminal residue" evidence="12">
    <location>
        <position position="313"/>
    </location>
</feature>